<dbReference type="Gene3D" id="3.30.43.10">
    <property type="entry name" value="Uridine Diphospho-n-acetylenolpyruvylglucosamine Reductase, domain 2"/>
    <property type="match status" value="1"/>
</dbReference>
<dbReference type="FunFam" id="1.10.45.10:FF:000001">
    <property type="entry name" value="D-lactate dehydrogenase mitochondrial"/>
    <property type="match status" value="1"/>
</dbReference>
<organism evidence="11 12">
    <name type="scientific">Branchiostoma lanceolatum</name>
    <name type="common">Common lancelet</name>
    <name type="synonym">Amphioxus lanceolatum</name>
    <dbReference type="NCBI Taxonomy" id="7740"/>
    <lineage>
        <taxon>Eukaryota</taxon>
        <taxon>Metazoa</taxon>
        <taxon>Chordata</taxon>
        <taxon>Cephalochordata</taxon>
        <taxon>Leptocardii</taxon>
        <taxon>Amphioxiformes</taxon>
        <taxon>Branchiostomatidae</taxon>
        <taxon>Branchiostoma</taxon>
    </lineage>
</organism>
<evidence type="ECO:0000259" key="10">
    <source>
        <dbReference type="PROSITE" id="PS51387"/>
    </source>
</evidence>
<reference evidence="11" key="1">
    <citation type="submission" date="2022-01" db="EMBL/GenBank/DDBJ databases">
        <authorList>
            <person name="Braso-Vives M."/>
        </authorList>
    </citation>
    <scope>NUCLEOTIDE SEQUENCE</scope>
</reference>
<evidence type="ECO:0000256" key="7">
    <source>
        <dbReference type="ARBA" id="ARBA00039639"/>
    </source>
</evidence>
<dbReference type="PROSITE" id="PS51387">
    <property type="entry name" value="FAD_PCMH"/>
    <property type="match status" value="1"/>
</dbReference>
<feature type="domain" description="FAD-binding PCMH-type" evidence="10">
    <location>
        <begin position="117"/>
        <end position="297"/>
    </location>
</feature>
<dbReference type="GO" id="GO:0071949">
    <property type="term" value="F:FAD binding"/>
    <property type="evidence" value="ECO:0007669"/>
    <property type="project" value="InterPro"/>
</dbReference>
<keyword evidence="5" id="KW-0560">Oxidoreductase</keyword>
<dbReference type="InterPro" id="IPR036318">
    <property type="entry name" value="FAD-bd_PCMH-like_sf"/>
</dbReference>
<dbReference type="InterPro" id="IPR006094">
    <property type="entry name" value="Oxid_FAD_bind_N"/>
</dbReference>
<dbReference type="InterPro" id="IPR051264">
    <property type="entry name" value="FAD-oxidored/transferase_4"/>
</dbReference>
<comment type="catalytic activity">
    <reaction evidence="9">
        <text>(R)-malate + A = oxaloacetate + AH2</text>
        <dbReference type="Rhea" id="RHEA:67460"/>
        <dbReference type="ChEBI" id="CHEBI:13193"/>
        <dbReference type="ChEBI" id="CHEBI:15588"/>
        <dbReference type="ChEBI" id="CHEBI:16452"/>
        <dbReference type="ChEBI" id="CHEBI:17499"/>
    </reaction>
    <physiologicalReaction direction="left-to-right" evidence="9">
        <dbReference type="Rhea" id="RHEA:67461"/>
    </physiologicalReaction>
</comment>
<evidence type="ECO:0000256" key="9">
    <source>
        <dbReference type="ARBA" id="ARBA00049267"/>
    </source>
</evidence>
<evidence type="ECO:0000313" key="12">
    <source>
        <dbReference type="Proteomes" id="UP000838412"/>
    </source>
</evidence>
<evidence type="ECO:0000256" key="4">
    <source>
        <dbReference type="ARBA" id="ARBA00022827"/>
    </source>
</evidence>
<dbReference type="Gene3D" id="3.30.70.2190">
    <property type="match status" value="1"/>
</dbReference>
<dbReference type="FunFam" id="3.30.43.10:FF:000011">
    <property type="entry name" value="D-lactate dehydrogenase (Cytochrome)"/>
    <property type="match status" value="1"/>
</dbReference>
<dbReference type="Gene3D" id="3.30.70.2740">
    <property type="match status" value="1"/>
</dbReference>
<dbReference type="GO" id="GO:0005739">
    <property type="term" value="C:mitochondrion"/>
    <property type="evidence" value="ECO:0007669"/>
    <property type="project" value="TreeGrafter"/>
</dbReference>
<dbReference type="EMBL" id="OV696686">
    <property type="protein sequence ID" value="CAH1230386.1"/>
    <property type="molecule type" value="Genomic_DNA"/>
</dbReference>
<keyword evidence="12" id="KW-1185">Reference proteome</keyword>
<dbReference type="InterPro" id="IPR016171">
    <property type="entry name" value="Vanillyl_alc_oxidase_C-sub2"/>
</dbReference>
<comment type="cofactor">
    <cofactor evidence="1">
        <name>FAD</name>
        <dbReference type="ChEBI" id="CHEBI:57692"/>
    </cofactor>
</comment>
<dbReference type="Pfam" id="PF01565">
    <property type="entry name" value="FAD_binding_4"/>
    <property type="match status" value="1"/>
</dbReference>
<evidence type="ECO:0000256" key="1">
    <source>
        <dbReference type="ARBA" id="ARBA00001974"/>
    </source>
</evidence>
<evidence type="ECO:0000313" key="11">
    <source>
        <dbReference type="EMBL" id="CAH1230386.1"/>
    </source>
</evidence>
<evidence type="ECO:0000256" key="2">
    <source>
        <dbReference type="ARBA" id="ARBA00008000"/>
    </source>
</evidence>
<sequence>MAPLRLPVSMGYLRQYLTLTNNGNGCLHRAVASYTRMHTKSLVMYQPSSVQSRKFCLQSRSLQKEELELTSVRYNVQRGDFARISSEDVAVFEKLLPGRVIADPEELVGYNTDWLRMCRGNSKLLLRPKTTEEVSEIVKYCNSRNLAVMPQGGNTGLVGGSVPVFDEIIISTSLMNKIVSVDEISGTLVCQAGCVLEALNTHLSDIGLMMPLDLGAKGSCQIGGNISTNAGGLRLMRYGSLHGSVLGLEVVQADGTILDCLSTLRKDNTGYDLKQLFIGSEGTLGIITAVSILCPRKPQSINLAILGVSNFENCLKALKEAKGMLGEILSAFEFMDSPCIDLVRSNLKLSNPISDKPFYVLIETAGSNGTHDEEKLNLFLEKVLGEGIVEDGTVATDSTKIQSIWSIRERLAEALLHDGYVYKYDISLPLANFYDLVVDMRERVDDSATRVVAYGHLGDGNLHLNITSPAYDHDLLDKIEPFIYEWTSRYKGSISAEHGLGFKKKDFIHFSKTQNAVELMQQIKDLMDPKGILNPYKMLPEKYGD</sequence>
<protein>
    <recommendedName>
        <fullName evidence="7">D-2-hydroxyglutarate dehydrogenase, mitochondrial</fullName>
        <ecNumber evidence="6">1.1.99.39</ecNumber>
    </recommendedName>
</protein>
<dbReference type="InterPro" id="IPR016164">
    <property type="entry name" value="FAD-linked_Oxase-like_C"/>
</dbReference>
<evidence type="ECO:0000256" key="5">
    <source>
        <dbReference type="ARBA" id="ARBA00023002"/>
    </source>
</evidence>
<dbReference type="InterPro" id="IPR016167">
    <property type="entry name" value="FAD-bd_PCMH_sub1"/>
</dbReference>
<dbReference type="FunFam" id="3.30.70.2190:FF:000001">
    <property type="entry name" value="D-2-hydroxyglutarate dehydrogenase mitochondrial"/>
    <property type="match status" value="1"/>
</dbReference>
<dbReference type="InterPro" id="IPR016169">
    <property type="entry name" value="FAD-bd_PCMH_sub2"/>
</dbReference>
<dbReference type="FunFam" id="3.30.465.10:FF:000053">
    <property type="entry name" value="D-lactate dehydrogenase (Cytochrome), putative"/>
    <property type="match status" value="1"/>
</dbReference>
<evidence type="ECO:0000256" key="6">
    <source>
        <dbReference type="ARBA" id="ARBA00039003"/>
    </source>
</evidence>
<dbReference type="Gene3D" id="3.30.465.10">
    <property type="match status" value="1"/>
</dbReference>
<dbReference type="Proteomes" id="UP000838412">
    <property type="component" value="Chromosome 1"/>
</dbReference>
<keyword evidence="3" id="KW-0285">Flavoprotein</keyword>
<dbReference type="SUPFAM" id="SSF56176">
    <property type="entry name" value="FAD-binding/transporter-associated domain-like"/>
    <property type="match status" value="1"/>
</dbReference>
<evidence type="ECO:0000256" key="8">
    <source>
        <dbReference type="ARBA" id="ARBA00045410"/>
    </source>
</evidence>
<dbReference type="OMA" id="YNEDWMR"/>
<comment type="similarity">
    <text evidence="2">Belongs to the FAD-binding oxidoreductase/transferase type 4 family.</text>
</comment>
<name>A0A8J9YQB3_BRALA</name>
<dbReference type="SUPFAM" id="SSF55103">
    <property type="entry name" value="FAD-linked oxidases, C-terminal domain"/>
    <property type="match status" value="1"/>
</dbReference>
<evidence type="ECO:0000256" key="3">
    <source>
        <dbReference type="ARBA" id="ARBA00022630"/>
    </source>
</evidence>
<dbReference type="GO" id="GO:0051990">
    <property type="term" value="F:(R)-2-hydroxyglutarate dehydrogenase activity"/>
    <property type="evidence" value="ECO:0007669"/>
    <property type="project" value="UniProtKB-EC"/>
</dbReference>
<proteinExistence type="inferred from homology"/>
<dbReference type="Pfam" id="PF02913">
    <property type="entry name" value="FAD-oxidase_C"/>
    <property type="match status" value="1"/>
</dbReference>
<dbReference type="FunFam" id="3.30.70.2740:FF:000002">
    <property type="entry name" value="D-2-hydroxyglutarate dehydrogenase mitochondrial"/>
    <property type="match status" value="1"/>
</dbReference>
<comment type="function">
    <text evidence="8">Catalyzes the oxidation of D-2-hydroxyglutarate (D-2-HG) to alpha-ketoglutarate. Also catalyzes the oxidation of other D-2-hydroxyacids, such as D-malate (D-MAL) and D-lactate (D-LAC). Exhibits high activities towards D-2-HG and D-MAL but a very weak activity towards D-LAC.</text>
</comment>
<dbReference type="OrthoDB" id="5332616at2759"/>
<accession>A0A8J9YQB3</accession>
<dbReference type="PANTHER" id="PTHR43716">
    <property type="entry name" value="D-2-HYDROXYGLUTARATE DEHYDROGENASE, MITOCHONDRIAL"/>
    <property type="match status" value="1"/>
</dbReference>
<dbReference type="EC" id="1.1.99.39" evidence="6"/>
<dbReference type="Gene3D" id="1.10.45.10">
    <property type="entry name" value="Vanillyl-alcohol Oxidase, Chain A, domain 4"/>
    <property type="match status" value="1"/>
</dbReference>
<gene>
    <name evidence="11" type="primary">D2HGDH</name>
    <name evidence="11" type="ORF">BLAG_LOCUS1032</name>
</gene>
<dbReference type="InterPro" id="IPR016166">
    <property type="entry name" value="FAD-bd_PCMH"/>
</dbReference>
<dbReference type="AlphaFoldDB" id="A0A8J9YQB3"/>
<dbReference type="PANTHER" id="PTHR43716:SF1">
    <property type="entry name" value="D-2-HYDROXYGLUTARATE DEHYDROGENASE, MITOCHONDRIAL"/>
    <property type="match status" value="1"/>
</dbReference>
<dbReference type="InterPro" id="IPR004113">
    <property type="entry name" value="FAD-bd_oxidored_4_C"/>
</dbReference>
<keyword evidence="4" id="KW-0274">FAD</keyword>